<evidence type="ECO:0000313" key="1">
    <source>
        <dbReference type="EMBL" id="KAG2382835.1"/>
    </source>
</evidence>
<evidence type="ECO:0000313" key="2">
    <source>
        <dbReference type="Proteomes" id="UP000816034"/>
    </source>
</evidence>
<proteinExistence type="predicted"/>
<reference evidence="1 2" key="1">
    <citation type="journal article" date="2018" name="BMC Genomics">
        <title>The genome of Naegleria lovaniensis, the basis for a comparative approach to unravel pathogenicity factors of the human pathogenic amoeba N. fowleri.</title>
        <authorList>
            <person name="Liechti N."/>
            <person name="Schurch N."/>
            <person name="Bruggmann R."/>
            <person name="Wittwer M."/>
        </authorList>
    </citation>
    <scope>NUCLEOTIDE SEQUENCE [LARGE SCALE GENOMIC DNA]</scope>
    <source>
        <strain evidence="1 2">ATCC 30569</strain>
    </source>
</reference>
<sequence length="309" mass="34706">MSTSSPQGVSSSYALQVSEMITKHNLFHHVSTCTGTCFNCYAHHDSVVQLIELMVNKLMKDFPEYLTEEDKRFLCATPTSEECTAKHVDIKVIAHDVLMLIDTKMILKPSSSSSATSRNVNNNSNSQFNLFKSNNNGNDVLNGGNSKNLINTNGSQNGTPFLDSFAIASPAVTTEKAESYSITREDILRLKRDILRVGSLIHLYRKWKRGLLSKENWIWSSFEKVMIQKLGTAPRTCLLDGVIVAPSYAIPESKMVYNDEYGEDEESNPLLKLAFVMDIGFVACNLDEINSTKWLSGFNEYIEKLENYE</sequence>
<gene>
    <name evidence="1" type="ORF">C9374_004802</name>
</gene>
<name>A0AA88KKQ4_NAELO</name>
<dbReference type="RefSeq" id="XP_044548514.1">
    <property type="nucleotide sequence ID" value="XM_044694482.1"/>
</dbReference>
<dbReference type="AlphaFoldDB" id="A0AA88KKQ4"/>
<accession>A0AA88KKQ4</accession>
<dbReference type="GeneID" id="68097257"/>
<dbReference type="EMBL" id="PYSW02000022">
    <property type="protein sequence ID" value="KAG2382835.1"/>
    <property type="molecule type" value="Genomic_DNA"/>
</dbReference>
<dbReference type="Proteomes" id="UP000816034">
    <property type="component" value="Unassembled WGS sequence"/>
</dbReference>
<protein>
    <submittedName>
        <fullName evidence="1">Uncharacterized protein</fullName>
    </submittedName>
</protein>
<keyword evidence="2" id="KW-1185">Reference proteome</keyword>
<organism evidence="1 2">
    <name type="scientific">Naegleria lovaniensis</name>
    <name type="common">Amoeba</name>
    <dbReference type="NCBI Taxonomy" id="51637"/>
    <lineage>
        <taxon>Eukaryota</taxon>
        <taxon>Discoba</taxon>
        <taxon>Heterolobosea</taxon>
        <taxon>Tetramitia</taxon>
        <taxon>Eutetramitia</taxon>
        <taxon>Vahlkampfiidae</taxon>
        <taxon>Naegleria</taxon>
    </lineage>
</organism>
<comment type="caution">
    <text evidence="1">The sequence shown here is derived from an EMBL/GenBank/DDBJ whole genome shotgun (WGS) entry which is preliminary data.</text>
</comment>